<organism evidence="1 2">
    <name type="scientific">Penicillium digitatum (strain Pd1 / CECT 20795)</name>
    <name type="common">Green mold</name>
    <dbReference type="NCBI Taxonomy" id="1170230"/>
    <lineage>
        <taxon>Eukaryota</taxon>
        <taxon>Fungi</taxon>
        <taxon>Dikarya</taxon>
        <taxon>Ascomycota</taxon>
        <taxon>Pezizomycotina</taxon>
        <taxon>Eurotiomycetes</taxon>
        <taxon>Eurotiomycetidae</taxon>
        <taxon>Eurotiales</taxon>
        <taxon>Aspergillaceae</taxon>
        <taxon>Penicillium</taxon>
    </lineage>
</organism>
<dbReference type="AlphaFoldDB" id="K9FVY5"/>
<comment type="caution">
    <text evidence="1">The sequence shown here is derived from an EMBL/GenBank/DDBJ whole genome shotgun (WGS) entry which is preliminary data.</text>
</comment>
<dbReference type="KEGG" id="pdp:PDIP_84150"/>
<proteinExistence type="predicted"/>
<protein>
    <submittedName>
        <fullName evidence="1">Uncharacterized protein</fullName>
    </submittedName>
</protein>
<accession>K9FVY5</accession>
<dbReference type="EMBL" id="AKCU01000506">
    <property type="protein sequence ID" value="EKV05241.1"/>
    <property type="molecule type" value="Genomic_DNA"/>
</dbReference>
<name>K9FVY5_PEND1</name>
<reference evidence="2" key="1">
    <citation type="journal article" date="2012" name="BMC Genomics">
        <title>Genome sequence of the necrotrophic fungus Penicillium digitatum, the main postharvest pathogen of citrus.</title>
        <authorList>
            <person name="Marcet-Houben M."/>
            <person name="Ballester A.-R."/>
            <person name="de la Fuente B."/>
            <person name="Harries E."/>
            <person name="Marcos J.F."/>
            <person name="Gonzalez-Candelas L."/>
            <person name="Gabaldon T."/>
        </authorList>
    </citation>
    <scope>NUCLEOTIDE SEQUENCE [LARGE SCALE GENOMIC DNA]</scope>
    <source>
        <strain evidence="2">Pd1 / CECT 20795</strain>
    </source>
</reference>
<evidence type="ECO:0000313" key="1">
    <source>
        <dbReference type="EMBL" id="EKV05241.1"/>
    </source>
</evidence>
<gene>
    <name evidence="1" type="ORF">PDIP_84150</name>
</gene>
<dbReference type="VEuPathDB" id="FungiDB:PDIP_84150"/>
<sequence length="40" mass="4723">MCVCPPLVVRKHYTRALANESLIKPQFDVLNLTYRWCVED</sequence>
<evidence type="ECO:0000313" key="2">
    <source>
        <dbReference type="Proteomes" id="UP000009886"/>
    </source>
</evidence>
<dbReference type="Proteomes" id="UP000009886">
    <property type="component" value="Unassembled WGS sequence"/>
</dbReference>
<dbReference type="HOGENOM" id="CLU_3299569_0_0_1"/>